<protein>
    <submittedName>
        <fullName evidence="1">Uncharacterized protein</fullName>
    </submittedName>
</protein>
<evidence type="ECO:0000313" key="2">
    <source>
        <dbReference type="Proteomes" id="UP001057402"/>
    </source>
</evidence>
<sequence>MWGEEEVTEEQRARISSKFRAAKALLSRKRPSLSPTPLSPLRRRSDPSHSLQRVPFSEISTNTPLRRQEPVRQASTVTAGIPQWKEQSGAVIPDDDDELDSTFFEEVDVLCQLKYLDHRAGGDLDSGVKDDEGSASETRILSSDMAATGVANNQLNGNDDMGLASRFEGIVAPGATTVEGDVPEAYSRYLEKLNEQQLEAACSDVSIPLMIVAGPGSGKTSTMVGRILVLLGKGIQPSNILAMTFTTAAATEMKDRISSVAGKQVAKELNVSTFHSFSLQLCRSYAEKLERTPEFLVYGHGQQRRAVVEAMRLFEKENGEKIHENMKLEDLDDLSLPHLKDKSKKWQNFVTKVTAFTCLIPKFCWRLFLGCNYQAAVLKYYEDILKSCNALDYHDLISCSVNLLSNFPQVCKESQDSWKAIIIDEFQDTSSMQYRLLRSLASHNCITIVGDEDQSIFGFSGANISGFNSFRRDFPDHKEIRLVKNYRSTRCIVEAATSLIQKNKRRCQFKNVLTDNASGSKITIKECRNEDAQCTFVIDKILEATSNHSDAKSSFGDIAILYRRQVSGKVFQSAFRDRNIPFNVHGVAFYRKKVVRAITSMLKTALPGCDDGPYRQVFKVLLPLEKEEKKKVIGHVDKISAIRRCSFLSAASDIFVAKLSGTLKRNQLTLGRKVLSTLDMISKLVSREQSLSTVISSVANMVPQKYLLEQRAVIDFDGGKLLNEDSDLRTVLRYLLDDVSNFLSTQIGATECNDNAEGQQEGCRNILKAFIDFISAREAENFRCRRDDNRNSIALTTIHQSKGLEWDMVFIIKVNETEIPLLHEHNGAAEEIATSLEEERRLFYVAMTRARRKLFILYVTMDSGWQMVNPSRFLKEIPVHLLDFLVSNKVESPANNLGANHNLSENGARQLDIDHKETKNFEAEVLHGEMHCHPSDIGLNKSIEMMETFDGNSFLKRFRVDERSVVSHLFHQWAKKPAFKDPKRLLGKVGFVIDERLRDNKNKHKDVLSELKTCLTSDDALHYAQYVLRWEQIPADQRAHLMREKQEHFQKLRIEKSMGSSAPTPKQVSYLQKLGCTVSPSSRLHASKLIEQYKLL</sequence>
<organism evidence="1 2">
    <name type="scientific">Melastoma candidum</name>
    <dbReference type="NCBI Taxonomy" id="119954"/>
    <lineage>
        <taxon>Eukaryota</taxon>
        <taxon>Viridiplantae</taxon>
        <taxon>Streptophyta</taxon>
        <taxon>Embryophyta</taxon>
        <taxon>Tracheophyta</taxon>
        <taxon>Spermatophyta</taxon>
        <taxon>Magnoliopsida</taxon>
        <taxon>eudicotyledons</taxon>
        <taxon>Gunneridae</taxon>
        <taxon>Pentapetalae</taxon>
        <taxon>rosids</taxon>
        <taxon>malvids</taxon>
        <taxon>Myrtales</taxon>
        <taxon>Melastomataceae</taxon>
        <taxon>Melastomatoideae</taxon>
        <taxon>Melastomateae</taxon>
        <taxon>Melastoma</taxon>
    </lineage>
</organism>
<keyword evidence="2" id="KW-1185">Reference proteome</keyword>
<name>A0ACB9M952_9MYRT</name>
<evidence type="ECO:0000313" key="1">
    <source>
        <dbReference type="EMBL" id="KAI4320096.1"/>
    </source>
</evidence>
<reference evidence="2" key="1">
    <citation type="journal article" date="2023" name="Front. Plant Sci.">
        <title>Chromosomal-level genome assembly of Melastoma candidum provides insights into trichome evolution.</title>
        <authorList>
            <person name="Zhong Y."/>
            <person name="Wu W."/>
            <person name="Sun C."/>
            <person name="Zou P."/>
            <person name="Liu Y."/>
            <person name="Dai S."/>
            <person name="Zhou R."/>
        </authorList>
    </citation>
    <scope>NUCLEOTIDE SEQUENCE [LARGE SCALE GENOMIC DNA]</scope>
</reference>
<comment type="caution">
    <text evidence="1">The sequence shown here is derived from an EMBL/GenBank/DDBJ whole genome shotgun (WGS) entry which is preliminary data.</text>
</comment>
<gene>
    <name evidence="1" type="ORF">MLD38_033610</name>
</gene>
<proteinExistence type="predicted"/>
<accession>A0ACB9M952</accession>
<dbReference type="EMBL" id="CM042889">
    <property type="protein sequence ID" value="KAI4320096.1"/>
    <property type="molecule type" value="Genomic_DNA"/>
</dbReference>
<dbReference type="Proteomes" id="UP001057402">
    <property type="component" value="Chromosome 10"/>
</dbReference>